<dbReference type="SUPFAM" id="SSF53335">
    <property type="entry name" value="S-adenosyl-L-methionine-dependent methyltransferases"/>
    <property type="match status" value="1"/>
</dbReference>
<dbReference type="EMBL" id="JABFYL010000023">
    <property type="protein sequence ID" value="NVN50335.1"/>
    <property type="molecule type" value="Genomic_DNA"/>
</dbReference>
<evidence type="ECO:0000256" key="3">
    <source>
        <dbReference type="ARBA" id="ARBA00022679"/>
    </source>
</evidence>
<dbReference type="GO" id="GO:0032259">
    <property type="term" value="P:methylation"/>
    <property type="evidence" value="ECO:0007669"/>
    <property type="project" value="UniProtKB-KW"/>
</dbReference>
<dbReference type="InterPro" id="IPR029063">
    <property type="entry name" value="SAM-dependent_MTases_sf"/>
</dbReference>
<dbReference type="InterPro" id="IPR050953">
    <property type="entry name" value="N4_N6_ade-DNA_methylase"/>
</dbReference>
<organism evidence="7 8">
    <name type="scientific">Mycolicibacterium hippocampi</name>
    <dbReference type="NCBI Taxonomy" id="659824"/>
    <lineage>
        <taxon>Bacteria</taxon>
        <taxon>Bacillati</taxon>
        <taxon>Actinomycetota</taxon>
        <taxon>Actinomycetes</taxon>
        <taxon>Mycobacteriales</taxon>
        <taxon>Mycobacteriaceae</taxon>
        <taxon>Mycolicibacterium</taxon>
    </lineage>
</organism>
<comment type="catalytic activity">
    <reaction evidence="5">
        <text>a 2'-deoxyadenosine in DNA + S-adenosyl-L-methionine = an N(6)-methyl-2'-deoxyadenosine in DNA + S-adenosyl-L-homocysteine + H(+)</text>
        <dbReference type="Rhea" id="RHEA:15197"/>
        <dbReference type="Rhea" id="RHEA-COMP:12418"/>
        <dbReference type="Rhea" id="RHEA-COMP:12419"/>
        <dbReference type="ChEBI" id="CHEBI:15378"/>
        <dbReference type="ChEBI" id="CHEBI:57856"/>
        <dbReference type="ChEBI" id="CHEBI:59789"/>
        <dbReference type="ChEBI" id="CHEBI:90615"/>
        <dbReference type="ChEBI" id="CHEBI:90616"/>
        <dbReference type="EC" id="2.1.1.72"/>
    </reaction>
</comment>
<evidence type="ECO:0000256" key="1">
    <source>
        <dbReference type="ARBA" id="ARBA00011900"/>
    </source>
</evidence>
<sequence length="1346" mass="149536">MRKSRRGSGPDFSWLEQFDVDGPFLSLPVAKGFWPSGVNRLGDADDRLVTFKQAFTAWLRAYDQQSLEKRAQYSETARAWVDTVIDELAGWDGLRIGTDELPAEFEIHSPGEQVRIRADGGLRGRESGEIAALLRMVSPTEDLRGPGLDGWAATEIDRMAALLRQAGVPIGLVTDGRWWGLVWAEEGTATGSGIVDAVTWGEEPLLRDAFLTLIDQQLLRAKNPDHRLPRLLQRSELEAEEITEALGTQVRKSVELLVQAFSETRLLAAENDEPDPLAERPDDVYQAAVTVMMRVVFLLFAEERGMLPTERLYWDSYAIRELLDDLKGRALAHGEEQLDETHEVWHRLLAVSDALYSGVNYDEMRMPAYGGSLLDPNRFPWLTATDRHGLKVQVSDRVMLHVLQSVQEATVRGEARRISFRDIDVEQIGYIYEGLLGYTCETIADDVVVGLVGKEGEEAEITLGQLNQLSENSSSTKAFVDKLIEWVKKDQPAASTLTATRLKKLTDDPVDEAELRRLLTPVAGHDRELLADLVRWGNLIRRDLRGIPLVVPPGGLVVMETPSRRNAGAHYTPRSLAEEVVRYALEPVVYEPGPLQTNAVDEWKLKSSTAILDLKVADVAAGSGAFLVAAARFLAKRVTEAWTEEGMLSDAELANPVLAEERAIREVVARCLYGADINAMAVEMCKLSLWLVSLDKTKPFSFVDDKILCGNSLLGVTTLDQLRHLHIDPDRKRKFLQPFVDVDSVLAEATRLRRELASPVDEDDPQRSTAGKLRLLRRADEVTAQLRLMADGVIAAGLALGGKPGTQLEDAYKSLEWALAEAFPVDGSTGNRTKLDAIHEKGLTPTINTDYERWQPLHWVIEVPDVMARGGFDAVVGNPPFLGGTKISGAVGSNFRDWLAVRVGSSQSGGRTDLVAYFFLRANALVSEHGVLGLIATRTVAQGDTREVGLDHMAGGGFTITRAVQSRPWPSKSANLEFAAVWGTRGPIAANVLFYADGILVERISTLLEPVGQVGGHPARLAENRGVTFEGFKPYGQGFIVDPEEARQWIAADRFNAEVLFPYLNGDDVNTRPDVSPSRWAIDFFDRDEAAARRYVLPFGRVEAVVKPERQRTKADGSYVLRRPLPSRWWQYAEKRPALRNAVAGLDEIIVMTRHSVAVVPSRVSAHCIPSEGLVVFATDSYAQQAILSSTPHQIWAVKYGSSLGHNGTRYTPSDVFETFPRPSPNDKLESLGKRLDADRAATMRRRQVGLTQLYNLINSRELLDDEEVDRLRQIHVEIDAAVLEAYGWEDIPITYGFHSYRQVERFTISPDVRTTVLDRLLEENHRRAEATEKRAVAAGQEDLFT</sequence>
<evidence type="ECO:0000313" key="8">
    <source>
        <dbReference type="Proteomes" id="UP000570517"/>
    </source>
</evidence>
<dbReference type="PROSITE" id="PS00092">
    <property type="entry name" value="N6_MTASE"/>
    <property type="match status" value="1"/>
</dbReference>
<dbReference type="Pfam" id="PF07669">
    <property type="entry name" value="Eco57I"/>
    <property type="match status" value="1"/>
</dbReference>
<dbReference type="InterPro" id="IPR002052">
    <property type="entry name" value="DNA_methylase_N6_adenine_CS"/>
</dbReference>
<dbReference type="GO" id="GO:0003676">
    <property type="term" value="F:nucleic acid binding"/>
    <property type="evidence" value="ECO:0007669"/>
    <property type="project" value="InterPro"/>
</dbReference>
<evidence type="ECO:0000259" key="6">
    <source>
        <dbReference type="Pfam" id="PF07669"/>
    </source>
</evidence>
<dbReference type="Gene3D" id="3.40.50.150">
    <property type="entry name" value="Vaccinia Virus protein VP39"/>
    <property type="match status" value="2"/>
</dbReference>
<proteinExistence type="predicted"/>
<dbReference type="GO" id="GO:0009007">
    <property type="term" value="F:site-specific DNA-methyltransferase (adenine-specific) activity"/>
    <property type="evidence" value="ECO:0007669"/>
    <property type="project" value="UniProtKB-EC"/>
</dbReference>
<protein>
    <recommendedName>
        <fullName evidence="1">site-specific DNA-methyltransferase (adenine-specific)</fullName>
        <ecNumber evidence="1">2.1.1.72</ecNumber>
    </recommendedName>
</protein>
<keyword evidence="8" id="KW-1185">Reference proteome</keyword>
<keyword evidence="4" id="KW-0949">S-adenosyl-L-methionine</keyword>
<evidence type="ECO:0000256" key="2">
    <source>
        <dbReference type="ARBA" id="ARBA00022603"/>
    </source>
</evidence>
<gene>
    <name evidence="7" type="ORF">HLY00_1503</name>
</gene>
<evidence type="ECO:0000256" key="4">
    <source>
        <dbReference type="ARBA" id="ARBA00022691"/>
    </source>
</evidence>
<dbReference type="RefSeq" id="WP_178358694.1">
    <property type="nucleotide sequence ID" value="NZ_JABFYL010000023.1"/>
</dbReference>
<keyword evidence="3" id="KW-0808">Transferase</keyword>
<reference evidence="7 8" key="1">
    <citation type="submission" date="2020-05" db="EMBL/GenBank/DDBJ databases">
        <title>Draft genome sequence of Mycobacterium hippocampi DL, isolated from European seabass, Dicentrarchus labrax, reared in fish farms.</title>
        <authorList>
            <person name="Stathopoulou P."/>
            <person name="Asimakis E."/>
            <person name="Tzokas K."/>
            <person name="Batargias C."/>
            <person name="Tsiamis G."/>
        </authorList>
    </citation>
    <scope>NUCLEOTIDE SEQUENCE [LARGE SCALE GENOMIC DNA]</scope>
    <source>
        <strain evidence="7 8">DL</strain>
    </source>
</reference>
<name>A0A850PS56_9MYCO</name>
<comment type="caution">
    <text evidence="7">The sequence shown here is derived from an EMBL/GenBank/DDBJ whole genome shotgun (WGS) entry which is preliminary data.</text>
</comment>
<evidence type="ECO:0000313" key="7">
    <source>
        <dbReference type="EMBL" id="NVN50335.1"/>
    </source>
</evidence>
<dbReference type="Proteomes" id="UP000570517">
    <property type="component" value="Unassembled WGS sequence"/>
</dbReference>
<dbReference type="PRINTS" id="PR00507">
    <property type="entry name" value="N12N6MTFRASE"/>
</dbReference>
<keyword evidence="2" id="KW-0489">Methyltransferase</keyword>
<dbReference type="PANTHER" id="PTHR33841:SF1">
    <property type="entry name" value="DNA METHYLTRANSFERASE A"/>
    <property type="match status" value="1"/>
</dbReference>
<dbReference type="EC" id="2.1.1.72" evidence="1"/>
<accession>A0A850PS56</accession>
<dbReference type="InterPro" id="IPR011639">
    <property type="entry name" value="MethylTrfase_TaqI-like_dom"/>
</dbReference>
<evidence type="ECO:0000256" key="5">
    <source>
        <dbReference type="ARBA" id="ARBA00047942"/>
    </source>
</evidence>
<dbReference type="GO" id="GO:0006304">
    <property type="term" value="P:DNA modification"/>
    <property type="evidence" value="ECO:0007669"/>
    <property type="project" value="InterPro"/>
</dbReference>
<feature type="domain" description="Type II methyltransferase M.TaqI-like" evidence="6">
    <location>
        <begin position="671"/>
        <end position="941"/>
    </location>
</feature>
<dbReference type="PANTHER" id="PTHR33841">
    <property type="entry name" value="DNA METHYLTRANSFERASE YEEA-RELATED"/>
    <property type="match status" value="1"/>
</dbReference>